<dbReference type="InterPro" id="IPR007060">
    <property type="entry name" value="FtsL/DivIC"/>
</dbReference>
<reference evidence="3" key="1">
    <citation type="submission" date="2021-04" db="EMBL/GenBank/DDBJ databases">
        <title>Genomic sequence of Actinosynnema pretiosum subsp. pretiosum ATCC 31280 (C-14919).</title>
        <authorList>
            <person name="Bai L."/>
            <person name="Wang X."/>
            <person name="Xiao Y."/>
        </authorList>
    </citation>
    <scope>NUCLEOTIDE SEQUENCE</scope>
    <source>
        <strain evidence="3">ATCC 31280</strain>
    </source>
</reference>
<dbReference type="Pfam" id="PF04977">
    <property type="entry name" value="DivIC"/>
    <property type="match status" value="1"/>
</dbReference>
<sequence>MTSTRQAAMLAMVVCALALSIAVPLRTYLAQRDELRDVATSQQALREQVAQLEERKQQLDDPAVIAAEARRRLHYVRPGETPYVVQLPGDSGRPEQEERPASEPVPNKAWYQQLWDSVAAK</sequence>
<protein>
    <submittedName>
        <fullName evidence="3">Septum formation initiator family protein</fullName>
    </submittedName>
</protein>
<proteinExistence type="predicted"/>
<evidence type="ECO:0000256" key="1">
    <source>
        <dbReference type="SAM" id="Coils"/>
    </source>
</evidence>
<evidence type="ECO:0000313" key="3">
    <source>
        <dbReference type="EMBL" id="QUF07593.1"/>
    </source>
</evidence>
<accession>A0AA45R7C7</accession>
<evidence type="ECO:0000313" key="4">
    <source>
        <dbReference type="Proteomes" id="UP000677152"/>
    </source>
</evidence>
<keyword evidence="1" id="KW-0175">Coiled coil</keyword>
<dbReference type="EMBL" id="CP073249">
    <property type="protein sequence ID" value="QUF07593.1"/>
    <property type="molecule type" value="Genomic_DNA"/>
</dbReference>
<evidence type="ECO:0000256" key="2">
    <source>
        <dbReference type="SAM" id="MobiDB-lite"/>
    </source>
</evidence>
<organism evidence="3 4">
    <name type="scientific">Actinosynnema pretiosum subsp. pretiosum</name>
    <dbReference type="NCBI Taxonomy" id="103721"/>
    <lineage>
        <taxon>Bacteria</taxon>
        <taxon>Bacillati</taxon>
        <taxon>Actinomycetota</taxon>
        <taxon>Actinomycetes</taxon>
        <taxon>Pseudonocardiales</taxon>
        <taxon>Pseudonocardiaceae</taxon>
        <taxon>Actinosynnema</taxon>
    </lineage>
</organism>
<feature type="region of interest" description="Disordered" evidence="2">
    <location>
        <begin position="82"/>
        <end position="108"/>
    </location>
</feature>
<gene>
    <name evidence="3" type="ORF">KCV87_17215</name>
</gene>
<name>A0AA45R7C7_9PSEU</name>
<feature type="coiled-coil region" evidence="1">
    <location>
        <begin position="35"/>
        <end position="62"/>
    </location>
</feature>
<feature type="compositionally biased region" description="Basic and acidic residues" evidence="2">
    <location>
        <begin position="92"/>
        <end position="101"/>
    </location>
</feature>
<dbReference type="AlphaFoldDB" id="A0AA45R7C7"/>
<dbReference type="Proteomes" id="UP000677152">
    <property type="component" value="Chromosome"/>
</dbReference>